<organism evidence="1">
    <name type="scientific">marine sediment metagenome</name>
    <dbReference type="NCBI Taxonomy" id="412755"/>
    <lineage>
        <taxon>unclassified sequences</taxon>
        <taxon>metagenomes</taxon>
        <taxon>ecological metagenomes</taxon>
    </lineage>
</organism>
<dbReference type="AlphaFoldDB" id="X0Y070"/>
<proteinExistence type="predicted"/>
<comment type="caution">
    <text evidence="1">The sequence shown here is derived from an EMBL/GenBank/DDBJ whole genome shotgun (WGS) entry which is preliminary data.</text>
</comment>
<evidence type="ECO:0000313" key="1">
    <source>
        <dbReference type="EMBL" id="GAG30341.1"/>
    </source>
</evidence>
<feature type="non-terminal residue" evidence="1">
    <location>
        <position position="71"/>
    </location>
</feature>
<protein>
    <submittedName>
        <fullName evidence="1">Uncharacterized protein</fullName>
    </submittedName>
</protein>
<dbReference type="EMBL" id="BARS01047863">
    <property type="protein sequence ID" value="GAG30341.1"/>
    <property type="molecule type" value="Genomic_DNA"/>
</dbReference>
<accession>X0Y070</accession>
<gene>
    <name evidence="1" type="ORF">S01H1_71834</name>
</gene>
<reference evidence="1" key="1">
    <citation type="journal article" date="2014" name="Front. Microbiol.">
        <title>High frequency of phylogenetically diverse reductive dehalogenase-homologous genes in deep subseafloor sedimentary metagenomes.</title>
        <authorList>
            <person name="Kawai M."/>
            <person name="Futagami T."/>
            <person name="Toyoda A."/>
            <person name="Takaki Y."/>
            <person name="Nishi S."/>
            <person name="Hori S."/>
            <person name="Arai W."/>
            <person name="Tsubouchi T."/>
            <person name="Morono Y."/>
            <person name="Uchiyama I."/>
            <person name="Ito T."/>
            <person name="Fujiyama A."/>
            <person name="Inagaki F."/>
            <person name="Takami H."/>
        </authorList>
    </citation>
    <scope>NUCLEOTIDE SEQUENCE</scope>
    <source>
        <strain evidence="1">Expedition CK06-06</strain>
    </source>
</reference>
<name>X0Y070_9ZZZZ</name>
<sequence length="71" mass="8171">MAMMISIPEILDEAKEITNRNERIEFLRKSDCRALRVCLHAVFDPAVQFVNLGKKKIEYIADYAVFGHCPT</sequence>